<dbReference type="Gene3D" id="2.60.120.10">
    <property type="entry name" value="Jelly Rolls"/>
    <property type="match status" value="2"/>
</dbReference>
<accession>A0A5Q2MGX6</accession>
<dbReference type="InterPro" id="IPR014710">
    <property type="entry name" value="RmlC-like_jellyroll"/>
</dbReference>
<name>A0A5Q2MGX6_9ACTN</name>
<reference evidence="5 6" key="1">
    <citation type="submission" date="2019-11" db="EMBL/GenBank/DDBJ databases">
        <authorList>
            <person name="Li J."/>
        </authorList>
    </citation>
    <scope>NUCLEOTIDE SEQUENCE [LARGE SCALE GENOMIC DNA]</scope>
    <source>
        <strain evidence="5 6">MF47</strain>
    </source>
</reference>
<protein>
    <submittedName>
        <fullName evidence="5">Pirin family protein</fullName>
    </submittedName>
</protein>
<keyword evidence="2" id="KW-0479">Metal-binding</keyword>
<evidence type="ECO:0000259" key="4">
    <source>
        <dbReference type="Pfam" id="PF02678"/>
    </source>
</evidence>
<evidence type="ECO:0000256" key="2">
    <source>
        <dbReference type="PIRSR" id="PIRSR006232-1"/>
    </source>
</evidence>
<feature type="domain" description="Pirin N-terminal" evidence="4">
    <location>
        <begin position="18"/>
        <end position="122"/>
    </location>
</feature>
<dbReference type="SUPFAM" id="SSF51182">
    <property type="entry name" value="RmlC-like cupins"/>
    <property type="match status" value="1"/>
</dbReference>
<dbReference type="Proteomes" id="UP000392064">
    <property type="component" value="Chromosome"/>
</dbReference>
<dbReference type="PANTHER" id="PTHR43212">
    <property type="entry name" value="QUERCETIN 2,3-DIOXYGENASE"/>
    <property type="match status" value="1"/>
</dbReference>
<evidence type="ECO:0000256" key="1">
    <source>
        <dbReference type="ARBA" id="ARBA00008416"/>
    </source>
</evidence>
<proteinExistence type="inferred from homology"/>
<feature type="binding site" evidence="2">
    <location>
        <position position="62"/>
    </location>
    <ligand>
        <name>Fe cation</name>
        <dbReference type="ChEBI" id="CHEBI:24875"/>
    </ligand>
</feature>
<dbReference type="InterPro" id="IPR011051">
    <property type="entry name" value="RmlC_Cupin_sf"/>
</dbReference>
<keyword evidence="6" id="KW-1185">Reference proteome</keyword>
<organism evidence="5 6">
    <name type="scientific">Aeromicrobium yanjiei</name>
    <dbReference type="NCBI Taxonomy" id="2662028"/>
    <lineage>
        <taxon>Bacteria</taxon>
        <taxon>Bacillati</taxon>
        <taxon>Actinomycetota</taxon>
        <taxon>Actinomycetes</taxon>
        <taxon>Propionibacteriales</taxon>
        <taxon>Nocardioidaceae</taxon>
        <taxon>Aeromicrobium</taxon>
    </lineage>
</organism>
<evidence type="ECO:0000313" key="6">
    <source>
        <dbReference type="Proteomes" id="UP000392064"/>
    </source>
</evidence>
<dbReference type="RefSeq" id="WP_153651564.1">
    <property type="nucleotide sequence ID" value="NZ_CP045737.1"/>
</dbReference>
<dbReference type="PANTHER" id="PTHR43212:SF3">
    <property type="entry name" value="QUERCETIN 2,3-DIOXYGENASE"/>
    <property type="match status" value="1"/>
</dbReference>
<feature type="binding site" evidence="2">
    <location>
        <position position="64"/>
    </location>
    <ligand>
        <name>Fe cation</name>
        <dbReference type="ChEBI" id="CHEBI:24875"/>
    </ligand>
</feature>
<sequence length="224" mass="24000">MPEPSTLLVRRAAERFHTVGDGVETWHSFSYGVHYDPEQIAFGPVMAINTEHVAPGRGYDLHTHADVEIVTWVLHGVLRHEDSTGHSGEIRPGTAQRLSAGTGVQHSERNASDVEPLVFVQMMLRSDHDGPPAYAQQGVAPIPGKLMPTVEVHARAELLAVSVEAGQSVTVPAAPRSLVVVTGGTIHCGDTDLAPGDEARLTAVGEYDLRASSAATALIWQLQR</sequence>
<gene>
    <name evidence="5" type="ORF">GEV26_02300</name>
</gene>
<dbReference type="PIRSF" id="PIRSF006232">
    <property type="entry name" value="Pirin"/>
    <property type="match status" value="1"/>
</dbReference>
<dbReference type="GO" id="GO:0046872">
    <property type="term" value="F:metal ion binding"/>
    <property type="evidence" value="ECO:0007669"/>
    <property type="project" value="UniProtKB-KW"/>
</dbReference>
<dbReference type="EMBL" id="CP045737">
    <property type="protein sequence ID" value="QGG40292.1"/>
    <property type="molecule type" value="Genomic_DNA"/>
</dbReference>
<dbReference type="InterPro" id="IPR003829">
    <property type="entry name" value="Pirin_N_dom"/>
</dbReference>
<comment type="similarity">
    <text evidence="1 3">Belongs to the pirin family.</text>
</comment>
<dbReference type="Pfam" id="PF02678">
    <property type="entry name" value="Pirin"/>
    <property type="match status" value="1"/>
</dbReference>
<evidence type="ECO:0000313" key="5">
    <source>
        <dbReference type="EMBL" id="QGG40292.1"/>
    </source>
</evidence>
<keyword evidence="2" id="KW-0408">Iron</keyword>
<feature type="binding site" evidence="2">
    <location>
        <position position="108"/>
    </location>
    <ligand>
        <name>Fe cation</name>
        <dbReference type="ChEBI" id="CHEBI:24875"/>
    </ligand>
</feature>
<evidence type="ECO:0000256" key="3">
    <source>
        <dbReference type="RuleBase" id="RU003457"/>
    </source>
</evidence>
<dbReference type="KEGG" id="aef:GEV26_02300"/>
<dbReference type="InterPro" id="IPR012093">
    <property type="entry name" value="Pirin"/>
</dbReference>
<dbReference type="AlphaFoldDB" id="A0A5Q2MGX6"/>
<comment type="cofactor">
    <cofactor evidence="2">
        <name>Fe cation</name>
        <dbReference type="ChEBI" id="CHEBI:24875"/>
    </cofactor>
    <text evidence="2">Binds 1 Fe cation per subunit.</text>
</comment>
<feature type="binding site" evidence="2">
    <location>
        <position position="106"/>
    </location>
    <ligand>
        <name>Fe cation</name>
        <dbReference type="ChEBI" id="CHEBI:24875"/>
    </ligand>
</feature>